<reference evidence="2" key="1">
    <citation type="journal article" date="2014" name="Int. J. Syst. Evol. Microbiol.">
        <title>Complete genome sequence of Corynebacterium casei LMG S-19264T (=DSM 44701T), isolated from a smear-ripened cheese.</title>
        <authorList>
            <consortium name="US DOE Joint Genome Institute (JGI-PGF)"/>
            <person name="Walter F."/>
            <person name="Albersmeier A."/>
            <person name="Kalinowski J."/>
            <person name="Ruckert C."/>
        </authorList>
    </citation>
    <scope>NUCLEOTIDE SEQUENCE</scope>
    <source>
        <strain evidence="2">JCM 19831</strain>
    </source>
</reference>
<reference evidence="2" key="2">
    <citation type="submission" date="2020-09" db="EMBL/GenBank/DDBJ databases">
        <authorList>
            <person name="Sun Q."/>
            <person name="Ohkuma M."/>
        </authorList>
    </citation>
    <scope>NUCLEOTIDE SEQUENCE</scope>
    <source>
        <strain evidence="2">JCM 19831</strain>
    </source>
</reference>
<organism evidence="2 3">
    <name type="scientific">Dactylosporangium sucinum</name>
    <dbReference type="NCBI Taxonomy" id="1424081"/>
    <lineage>
        <taxon>Bacteria</taxon>
        <taxon>Bacillati</taxon>
        <taxon>Actinomycetota</taxon>
        <taxon>Actinomycetes</taxon>
        <taxon>Micromonosporales</taxon>
        <taxon>Micromonosporaceae</taxon>
        <taxon>Dactylosporangium</taxon>
    </lineage>
</organism>
<protein>
    <submittedName>
        <fullName evidence="2">Uncharacterized protein</fullName>
    </submittedName>
</protein>
<proteinExistence type="predicted"/>
<dbReference type="AlphaFoldDB" id="A0A917TKQ6"/>
<name>A0A917TKQ6_9ACTN</name>
<evidence type="ECO:0000256" key="1">
    <source>
        <dbReference type="SAM" id="MobiDB-lite"/>
    </source>
</evidence>
<feature type="region of interest" description="Disordered" evidence="1">
    <location>
        <begin position="41"/>
        <end position="69"/>
    </location>
</feature>
<evidence type="ECO:0000313" key="2">
    <source>
        <dbReference type="EMBL" id="GGM26742.1"/>
    </source>
</evidence>
<sequence length="95" mass="10562">MSVRITHEPDTSTFNCTVRRTKLGICCGYPRRIAGRGSFRHRDIGGEAMPAATHQTPPAPPARRSWTPPRVECLETRPEITAYSGANDPWPTSTR</sequence>
<gene>
    <name evidence="2" type="ORF">GCM10007977_029840</name>
</gene>
<accession>A0A917TKQ6</accession>
<dbReference type="Proteomes" id="UP000642070">
    <property type="component" value="Unassembled WGS sequence"/>
</dbReference>
<comment type="caution">
    <text evidence="2">The sequence shown here is derived from an EMBL/GenBank/DDBJ whole genome shotgun (WGS) entry which is preliminary data.</text>
</comment>
<dbReference type="EMBL" id="BMPI01000012">
    <property type="protein sequence ID" value="GGM26742.1"/>
    <property type="molecule type" value="Genomic_DNA"/>
</dbReference>
<evidence type="ECO:0000313" key="3">
    <source>
        <dbReference type="Proteomes" id="UP000642070"/>
    </source>
</evidence>
<keyword evidence="3" id="KW-1185">Reference proteome</keyword>